<dbReference type="PANTHER" id="PTHR46825:SF12">
    <property type="entry name" value="PENICILLIN-BINDING PROTEIN 4"/>
    <property type="match status" value="1"/>
</dbReference>
<evidence type="ECO:0000313" key="3">
    <source>
        <dbReference type="Proteomes" id="UP000624279"/>
    </source>
</evidence>
<evidence type="ECO:0000313" key="2">
    <source>
        <dbReference type="EMBL" id="MBC3872462.1"/>
    </source>
</evidence>
<evidence type="ECO:0000259" key="1">
    <source>
        <dbReference type="Pfam" id="PF00144"/>
    </source>
</evidence>
<accession>A0ABR6Y774</accession>
<keyword evidence="3" id="KW-1185">Reference proteome</keyword>
<dbReference type="Pfam" id="PF00144">
    <property type="entry name" value="Beta-lactamase"/>
    <property type="match status" value="1"/>
</dbReference>
<feature type="domain" description="Beta-lactamase-related" evidence="1">
    <location>
        <begin position="35"/>
        <end position="356"/>
    </location>
</feature>
<name>A0ABR6Y774_9BURK</name>
<protein>
    <submittedName>
        <fullName evidence="2">Beta-lactamase family protein</fullName>
    </submittedName>
</protein>
<dbReference type="InterPro" id="IPR050491">
    <property type="entry name" value="AmpC-like"/>
</dbReference>
<reference evidence="2 3" key="1">
    <citation type="submission" date="2020-08" db="EMBL/GenBank/DDBJ databases">
        <title>Novel species isolated from subtropical streams in China.</title>
        <authorList>
            <person name="Lu H."/>
        </authorList>
    </citation>
    <scope>NUCLEOTIDE SEQUENCE [LARGE SCALE GENOMIC DNA]</scope>
    <source>
        <strain evidence="2 3">LX15W</strain>
    </source>
</reference>
<gene>
    <name evidence="2" type="ORF">H8K55_02590</name>
</gene>
<dbReference type="SUPFAM" id="SSF56601">
    <property type="entry name" value="beta-lactamase/transpeptidase-like"/>
    <property type="match status" value="1"/>
</dbReference>
<dbReference type="Gene3D" id="3.40.710.10">
    <property type="entry name" value="DD-peptidase/beta-lactamase superfamily"/>
    <property type="match status" value="1"/>
</dbReference>
<dbReference type="EMBL" id="JACOGA010000002">
    <property type="protein sequence ID" value="MBC3872462.1"/>
    <property type="molecule type" value="Genomic_DNA"/>
</dbReference>
<proteinExistence type="predicted"/>
<dbReference type="InterPro" id="IPR001466">
    <property type="entry name" value="Beta-lactam-related"/>
</dbReference>
<dbReference type="PANTHER" id="PTHR46825">
    <property type="entry name" value="D-ALANYL-D-ALANINE-CARBOXYPEPTIDASE/ENDOPEPTIDASE AMPH"/>
    <property type="match status" value="1"/>
</dbReference>
<dbReference type="Proteomes" id="UP000624279">
    <property type="component" value="Unassembled WGS sequence"/>
</dbReference>
<sequence length="468" mass="50970">MALSDQALQDRIKRVENGLTTLVVVKGVSDRKMTLADRMKFYQVPAVSIALVNNGKIEWARAYGTTTADGKQAITPTTLFQAASISKAVSAIGALHLVEQGKLKLDGDVNQQLISWKVPENEFTKDKKVSLRHLLNHSAGINVHGFRGYETSQKIPNLLAVLDGKAPANSDPVRVESIPGTGWRYSGGGYSIIQLLMTEASKQSFPQLMQKTVFAPLKMTHSIFTDTLSLAMSKNAVGAHRGDGKAIQGQWHHYPELAAAGLWTTPSDLANIIIEVQRAEAGKSGKVLSNQMTTAMLTRILGETGLGFYVEKLADRTSFSHSGGSEGFRAQLYGYTKTGQGAVIMTNSDNGAALNEEILASIAAEYDWPEFKVTEKVMIAPDLAMNQQFAGKYTLLDRPAHVIAEGDRLYFQSDLISAKRVEIYRESGSRFFVTAPDMTINFERDAQGNAAGFSLLKGSSTYPATRVK</sequence>
<comment type="caution">
    <text evidence="2">The sequence shown here is derived from an EMBL/GenBank/DDBJ whole genome shotgun (WGS) entry which is preliminary data.</text>
</comment>
<organism evidence="2 3">
    <name type="scientific">Undibacterium flavidum</name>
    <dbReference type="NCBI Taxonomy" id="2762297"/>
    <lineage>
        <taxon>Bacteria</taxon>
        <taxon>Pseudomonadati</taxon>
        <taxon>Pseudomonadota</taxon>
        <taxon>Betaproteobacteria</taxon>
        <taxon>Burkholderiales</taxon>
        <taxon>Oxalobacteraceae</taxon>
        <taxon>Undibacterium</taxon>
    </lineage>
</organism>
<dbReference type="InterPro" id="IPR012338">
    <property type="entry name" value="Beta-lactam/transpept-like"/>
</dbReference>